<evidence type="ECO:0000313" key="2">
    <source>
        <dbReference type="Proteomes" id="UP001060215"/>
    </source>
</evidence>
<dbReference type="Proteomes" id="UP001060215">
    <property type="component" value="Chromosome 13"/>
</dbReference>
<dbReference type="EMBL" id="CM045770">
    <property type="protein sequence ID" value="KAI7992228.1"/>
    <property type="molecule type" value="Genomic_DNA"/>
</dbReference>
<organism evidence="1 2">
    <name type="scientific">Camellia lanceoleosa</name>
    <dbReference type="NCBI Taxonomy" id="1840588"/>
    <lineage>
        <taxon>Eukaryota</taxon>
        <taxon>Viridiplantae</taxon>
        <taxon>Streptophyta</taxon>
        <taxon>Embryophyta</taxon>
        <taxon>Tracheophyta</taxon>
        <taxon>Spermatophyta</taxon>
        <taxon>Magnoliopsida</taxon>
        <taxon>eudicotyledons</taxon>
        <taxon>Gunneridae</taxon>
        <taxon>Pentapetalae</taxon>
        <taxon>asterids</taxon>
        <taxon>Ericales</taxon>
        <taxon>Theaceae</taxon>
        <taxon>Camellia</taxon>
    </lineage>
</organism>
<name>A0ACC0FV86_9ERIC</name>
<evidence type="ECO:0000313" key="1">
    <source>
        <dbReference type="EMBL" id="KAI7992228.1"/>
    </source>
</evidence>
<sequence length="305" mass="33744">MMKKSLFIPHLQSFSQTQSLHRNTFINLFSSTTSTSLAITDTETKLRSLCEEPTSQFTDAVSLFTQSINSNLIPSGSTCNFLVTLLTKSKQFNSALKVYTLMTRVEVSSSFLTLTVVIECFVHAHKPEFGIGVLGLLIKHGFSANTYVVNVLLKGLCRKGEVFKAMELFHELGSNCLSPDVVSFNTLINGFCKVKKLKEAMDLRVEMEGVNCIPSLVTYSTLMDGLCKVGRVNEAMGLLEEMRVKGIDADVVVYGLVMNGFRILELMMAKGKKPDVVIYTNLASGFYANGKADKAMMFFDLVLQD</sequence>
<proteinExistence type="predicted"/>
<accession>A0ACC0FV86</accession>
<keyword evidence="2" id="KW-1185">Reference proteome</keyword>
<reference evidence="1 2" key="1">
    <citation type="journal article" date="2022" name="Plant J.">
        <title>Chromosome-level genome of Camellia lanceoleosa provides a valuable resource for understanding genome evolution and self-incompatibility.</title>
        <authorList>
            <person name="Gong W."/>
            <person name="Xiao S."/>
            <person name="Wang L."/>
            <person name="Liao Z."/>
            <person name="Chang Y."/>
            <person name="Mo W."/>
            <person name="Hu G."/>
            <person name="Li W."/>
            <person name="Zhao G."/>
            <person name="Zhu H."/>
            <person name="Hu X."/>
            <person name="Ji K."/>
            <person name="Xiang X."/>
            <person name="Song Q."/>
            <person name="Yuan D."/>
            <person name="Jin S."/>
            <person name="Zhang L."/>
        </authorList>
    </citation>
    <scope>NUCLEOTIDE SEQUENCE [LARGE SCALE GENOMIC DNA]</scope>
    <source>
        <strain evidence="1">SQ_2022a</strain>
    </source>
</reference>
<comment type="caution">
    <text evidence="1">The sequence shown here is derived from an EMBL/GenBank/DDBJ whole genome shotgun (WGS) entry which is preliminary data.</text>
</comment>
<gene>
    <name evidence="1" type="ORF">LOK49_LG12G00662</name>
</gene>
<protein>
    <submittedName>
        <fullName evidence="1">Pentatricopeptide repeat-containing protein</fullName>
    </submittedName>
</protein>